<name>A0ABT0MLB5_9GAMM</name>
<evidence type="ECO:0000313" key="2">
    <source>
        <dbReference type="EMBL" id="MCL1635666.1"/>
    </source>
</evidence>
<sequence>MNINDKNRRNDAALLDEREWLAQEQALRDERLGIVSAGGDAPEAHYRTIVRVLREPPPESLPENFAHQVAGLAAARAAPARDATGFERLMLNLLGVALAMSGVVALAMYGNEAIAGVDERIVRWGLLLAVCAGLSWSLDVAWRLLGRDGRMHHA</sequence>
<keyword evidence="3" id="KW-1185">Reference proteome</keyword>
<keyword evidence="1" id="KW-0812">Transmembrane</keyword>
<evidence type="ECO:0000313" key="3">
    <source>
        <dbReference type="Proteomes" id="UP001431217"/>
    </source>
</evidence>
<evidence type="ECO:0008006" key="4">
    <source>
        <dbReference type="Google" id="ProtNLM"/>
    </source>
</evidence>
<comment type="caution">
    <text evidence="2">The sequence shown here is derived from an EMBL/GenBank/DDBJ whole genome shotgun (WGS) entry which is preliminary data.</text>
</comment>
<evidence type="ECO:0000256" key="1">
    <source>
        <dbReference type="SAM" id="Phobius"/>
    </source>
</evidence>
<gene>
    <name evidence="2" type="ORF">M2650_13640</name>
</gene>
<feature type="transmembrane region" description="Helical" evidence="1">
    <location>
        <begin position="121"/>
        <end position="142"/>
    </location>
</feature>
<feature type="transmembrane region" description="Helical" evidence="1">
    <location>
        <begin position="89"/>
        <end position="109"/>
    </location>
</feature>
<organism evidence="2 3">
    <name type="scientific">Luteimonas galliterrae</name>
    <dbReference type="NCBI Taxonomy" id="2940486"/>
    <lineage>
        <taxon>Bacteria</taxon>
        <taxon>Pseudomonadati</taxon>
        <taxon>Pseudomonadota</taxon>
        <taxon>Gammaproteobacteria</taxon>
        <taxon>Lysobacterales</taxon>
        <taxon>Lysobacteraceae</taxon>
        <taxon>Luteimonas</taxon>
    </lineage>
</organism>
<accession>A0ABT0MLB5</accession>
<dbReference type="EMBL" id="JAMBEP010000003">
    <property type="protein sequence ID" value="MCL1635666.1"/>
    <property type="molecule type" value="Genomic_DNA"/>
</dbReference>
<protein>
    <recommendedName>
        <fullName evidence="4">DUF2157 domain-containing protein</fullName>
    </recommendedName>
</protein>
<proteinExistence type="predicted"/>
<dbReference type="RefSeq" id="WP_249475405.1">
    <property type="nucleotide sequence ID" value="NZ_JAMBEP010000003.1"/>
</dbReference>
<reference evidence="2 3" key="1">
    <citation type="submission" date="2022-05" db="EMBL/GenBank/DDBJ databases">
        <title>Luteimonas sp. SX5, whole genome shotgun sequencing project.</title>
        <authorList>
            <person name="Zhao G."/>
            <person name="Shen L."/>
        </authorList>
    </citation>
    <scope>NUCLEOTIDE SEQUENCE [LARGE SCALE GENOMIC DNA]</scope>
    <source>
        <strain evidence="2 3">SX5</strain>
    </source>
</reference>
<keyword evidence="1" id="KW-0472">Membrane</keyword>
<dbReference type="Proteomes" id="UP001431217">
    <property type="component" value="Unassembled WGS sequence"/>
</dbReference>
<keyword evidence="1" id="KW-1133">Transmembrane helix</keyword>